<protein>
    <submittedName>
        <fullName evidence="2">Uncharacterized protein</fullName>
    </submittedName>
</protein>
<name>A0A1E1KVX8_9HELO</name>
<organism evidence="2 3">
    <name type="scientific">Rhynchosporium graminicola</name>
    <dbReference type="NCBI Taxonomy" id="2792576"/>
    <lineage>
        <taxon>Eukaryota</taxon>
        <taxon>Fungi</taxon>
        <taxon>Dikarya</taxon>
        <taxon>Ascomycota</taxon>
        <taxon>Pezizomycotina</taxon>
        <taxon>Leotiomycetes</taxon>
        <taxon>Helotiales</taxon>
        <taxon>Ploettnerulaceae</taxon>
        <taxon>Rhynchosporium</taxon>
    </lineage>
</organism>
<reference evidence="3" key="1">
    <citation type="submission" date="2016-03" db="EMBL/GenBank/DDBJ databases">
        <authorList>
            <person name="Ploux O."/>
        </authorList>
    </citation>
    <scope>NUCLEOTIDE SEQUENCE [LARGE SCALE GENOMIC DNA]</scope>
    <source>
        <strain evidence="3">UK7</strain>
    </source>
</reference>
<accession>A0A1E1KVX8</accession>
<dbReference type="InParanoid" id="A0A1E1KVX8"/>
<feature type="compositionally biased region" description="Low complexity" evidence="1">
    <location>
        <begin position="1"/>
        <end position="15"/>
    </location>
</feature>
<sequence length="108" mass="11944">MSDSSLDLPLSTLPSVHDPSSDRMEEIPESQRVSTCAGVYGEAWIGFRNFDSISMAAKAVLHDVVLKYTSSILVITSSENVLSAWMTLPVDWQSSIRWMSVSTRSCRS</sequence>
<evidence type="ECO:0000256" key="1">
    <source>
        <dbReference type="SAM" id="MobiDB-lite"/>
    </source>
</evidence>
<keyword evidence="3" id="KW-1185">Reference proteome</keyword>
<proteinExistence type="predicted"/>
<feature type="region of interest" description="Disordered" evidence="1">
    <location>
        <begin position="1"/>
        <end position="29"/>
    </location>
</feature>
<evidence type="ECO:0000313" key="3">
    <source>
        <dbReference type="Proteomes" id="UP000178129"/>
    </source>
</evidence>
<dbReference type="AlphaFoldDB" id="A0A1E1KVX8"/>
<gene>
    <name evidence="2" type="ORF">RCO7_14684</name>
</gene>
<dbReference type="EMBL" id="FJUW01000024">
    <property type="protein sequence ID" value="CZT02293.1"/>
    <property type="molecule type" value="Genomic_DNA"/>
</dbReference>
<comment type="caution">
    <text evidence="2">The sequence shown here is derived from an EMBL/GenBank/DDBJ whole genome shotgun (WGS) entry which is preliminary data.</text>
</comment>
<dbReference type="Proteomes" id="UP000178129">
    <property type="component" value="Unassembled WGS sequence"/>
</dbReference>
<evidence type="ECO:0000313" key="2">
    <source>
        <dbReference type="EMBL" id="CZT02293.1"/>
    </source>
</evidence>